<gene>
    <name evidence="13" type="ORF">CVT24_009345</name>
</gene>
<feature type="domain" description="Endonuclease/exonuclease/phosphatase" evidence="12">
    <location>
        <begin position="230"/>
        <end position="515"/>
    </location>
</feature>
<keyword evidence="6" id="KW-0227">DNA damage</keyword>
<keyword evidence="10" id="KW-0539">Nucleus</keyword>
<sequence>MYNGAQYYGPSPRMPPAFAAYGGGPPVIPGFMPMMARPSAVHPLFAPTPKRSEDEIFIPSPLDSESLDLNEDESEESEEEDKRMPEPVLAKPVEMPKHESKALKSIIKNFTRPQKDESSSSRHQWPLSQIQTKLRRAESEVETSRPERPSLHKKYETEPAFSPTREGPVVPSQIRQVRVYRYRPAKDCWKHLPTFGLAGSESSGASSPTSGALYERVDPLMPPTSTVRIITWNIDKDSPCPEERLTAALRHIQYDVLRCRDNEVTPEPCCILLQEMHEQVLEHLKKDQWVRRWFALTPLDKEKWPKPPSIAGMQQHINQYGNVTLVARSLPIVEAHIVSFGSSVMCRTALCVKIRLALPPSVLARSKSVSSKTSGSSDGSFGAETAVISIVNTHLESLPMGEVSRPHQLEVCTKLVRTAGVRGGIIAGDMNAISARDAVIHKELQLKDAWDKPESRSGHTWGYQGHNPNNQFPCNRLDKVFYVAKRGYTVDTPRRIGVGLKVNEGTKEETWISDHYGLQTTLRMLSREDALNDMN</sequence>
<keyword evidence="7" id="KW-0378">Hydrolase</keyword>
<dbReference type="GO" id="GO:0005737">
    <property type="term" value="C:cytoplasm"/>
    <property type="evidence" value="ECO:0007669"/>
    <property type="project" value="TreeGrafter"/>
</dbReference>
<dbReference type="Proteomes" id="UP000284842">
    <property type="component" value="Unassembled WGS sequence"/>
</dbReference>
<evidence type="ECO:0000256" key="7">
    <source>
        <dbReference type="ARBA" id="ARBA00022801"/>
    </source>
</evidence>
<evidence type="ECO:0000256" key="6">
    <source>
        <dbReference type="ARBA" id="ARBA00022763"/>
    </source>
</evidence>
<feature type="region of interest" description="Disordered" evidence="11">
    <location>
        <begin position="111"/>
        <end position="151"/>
    </location>
</feature>
<feature type="compositionally biased region" description="Basic and acidic residues" evidence="11">
    <location>
        <begin position="135"/>
        <end position="151"/>
    </location>
</feature>
<dbReference type="AlphaFoldDB" id="A0A409Y7T7"/>
<protein>
    <recommendedName>
        <fullName evidence="12">Endonuclease/exonuclease/phosphatase domain-containing protein</fullName>
    </recommendedName>
</protein>
<feature type="region of interest" description="Disordered" evidence="11">
    <location>
        <begin position="199"/>
        <end position="218"/>
    </location>
</feature>
<dbReference type="OrthoDB" id="9975959at2759"/>
<dbReference type="InParanoid" id="A0A409Y7T7"/>
<evidence type="ECO:0000256" key="11">
    <source>
        <dbReference type="SAM" id="MobiDB-lite"/>
    </source>
</evidence>
<dbReference type="EMBL" id="NHTK01001368">
    <property type="protein sequence ID" value="PPQ99155.1"/>
    <property type="molecule type" value="Genomic_DNA"/>
</dbReference>
<dbReference type="InterPro" id="IPR036691">
    <property type="entry name" value="Endo/exonu/phosph_ase_sf"/>
</dbReference>
<keyword evidence="4" id="KW-0540">Nuclease</keyword>
<evidence type="ECO:0000313" key="14">
    <source>
        <dbReference type="Proteomes" id="UP000284842"/>
    </source>
</evidence>
<dbReference type="PANTHER" id="PTHR15822">
    <property type="entry name" value="TRAF AND TNF RECEPTOR-ASSOCIATED PROTEIN"/>
    <property type="match status" value="1"/>
</dbReference>
<dbReference type="CDD" id="cd09080">
    <property type="entry name" value="TDP2"/>
    <property type="match status" value="1"/>
</dbReference>
<keyword evidence="5" id="KW-0479">Metal-binding</keyword>
<dbReference type="Gene3D" id="3.60.10.10">
    <property type="entry name" value="Endonuclease/exonuclease/phosphatase"/>
    <property type="match status" value="1"/>
</dbReference>
<feature type="compositionally biased region" description="Polar residues" evidence="11">
    <location>
        <begin position="121"/>
        <end position="132"/>
    </location>
</feature>
<name>A0A409Y7T7_9AGAR</name>
<evidence type="ECO:0000259" key="12">
    <source>
        <dbReference type="Pfam" id="PF03372"/>
    </source>
</evidence>
<evidence type="ECO:0000256" key="10">
    <source>
        <dbReference type="ARBA" id="ARBA00023242"/>
    </source>
</evidence>
<comment type="subcellular location">
    <subcellularLocation>
        <location evidence="3">Nucleus</location>
        <location evidence="3">PML body</location>
    </subcellularLocation>
</comment>
<dbReference type="GO" id="GO:0003697">
    <property type="term" value="F:single-stranded DNA binding"/>
    <property type="evidence" value="ECO:0007669"/>
    <property type="project" value="TreeGrafter"/>
</dbReference>
<evidence type="ECO:0000256" key="3">
    <source>
        <dbReference type="ARBA" id="ARBA00004322"/>
    </source>
</evidence>
<dbReference type="Pfam" id="PF03372">
    <property type="entry name" value="Exo_endo_phos"/>
    <property type="match status" value="1"/>
</dbReference>
<dbReference type="InterPro" id="IPR051547">
    <property type="entry name" value="TDP2-like"/>
</dbReference>
<dbReference type="GO" id="GO:0006302">
    <property type="term" value="P:double-strand break repair"/>
    <property type="evidence" value="ECO:0007669"/>
    <property type="project" value="TreeGrafter"/>
</dbReference>
<evidence type="ECO:0000256" key="2">
    <source>
        <dbReference type="ARBA" id="ARBA00001946"/>
    </source>
</evidence>
<evidence type="ECO:0000256" key="5">
    <source>
        <dbReference type="ARBA" id="ARBA00022723"/>
    </source>
</evidence>
<dbReference type="SUPFAM" id="SSF56219">
    <property type="entry name" value="DNase I-like"/>
    <property type="match status" value="1"/>
</dbReference>
<feature type="compositionally biased region" description="Low complexity" evidence="11">
    <location>
        <begin position="199"/>
        <end position="212"/>
    </location>
</feature>
<evidence type="ECO:0000256" key="4">
    <source>
        <dbReference type="ARBA" id="ARBA00022722"/>
    </source>
</evidence>
<comment type="cofactor">
    <cofactor evidence="1">
        <name>Mn(2+)</name>
        <dbReference type="ChEBI" id="CHEBI:29035"/>
    </cofactor>
</comment>
<evidence type="ECO:0000256" key="1">
    <source>
        <dbReference type="ARBA" id="ARBA00001936"/>
    </source>
</evidence>
<evidence type="ECO:0000313" key="13">
    <source>
        <dbReference type="EMBL" id="PPQ99155.1"/>
    </source>
</evidence>
<proteinExistence type="predicted"/>
<reference evidence="13 14" key="1">
    <citation type="journal article" date="2018" name="Evol. Lett.">
        <title>Horizontal gene cluster transfer increased hallucinogenic mushroom diversity.</title>
        <authorList>
            <person name="Reynolds H.T."/>
            <person name="Vijayakumar V."/>
            <person name="Gluck-Thaler E."/>
            <person name="Korotkin H.B."/>
            <person name="Matheny P.B."/>
            <person name="Slot J.C."/>
        </authorList>
    </citation>
    <scope>NUCLEOTIDE SEQUENCE [LARGE SCALE GENOMIC DNA]</scope>
    <source>
        <strain evidence="13 14">2629</strain>
    </source>
</reference>
<organism evidence="13 14">
    <name type="scientific">Panaeolus cyanescens</name>
    <dbReference type="NCBI Taxonomy" id="181874"/>
    <lineage>
        <taxon>Eukaryota</taxon>
        <taxon>Fungi</taxon>
        <taxon>Dikarya</taxon>
        <taxon>Basidiomycota</taxon>
        <taxon>Agaricomycotina</taxon>
        <taxon>Agaricomycetes</taxon>
        <taxon>Agaricomycetidae</taxon>
        <taxon>Agaricales</taxon>
        <taxon>Agaricineae</taxon>
        <taxon>Galeropsidaceae</taxon>
        <taxon>Panaeolus</taxon>
    </lineage>
</organism>
<accession>A0A409Y7T7</accession>
<dbReference type="PANTHER" id="PTHR15822:SF4">
    <property type="entry name" value="TYROSYL-DNA PHOSPHODIESTERASE 2"/>
    <property type="match status" value="1"/>
</dbReference>
<dbReference type="GO" id="GO:0004518">
    <property type="term" value="F:nuclease activity"/>
    <property type="evidence" value="ECO:0007669"/>
    <property type="project" value="UniProtKB-KW"/>
</dbReference>
<keyword evidence="14" id="KW-1185">Reference proteome</keyword>
<dbReference type="GO" id="GO:0070260">
    <property type="term" value="F:5'-tyrosyl-DNA phosphodiesterase activity"/>
    <property type="evidence" value="ECO:0007669"/>
    <property type="project" value="TreeGrafter"/>
</dbReference>
<dbReference type="InterPro" id="IPR005135">
    <property type="entry name" value="Endo/exonuclease/phosphatase"/>
</dbReference>
<feature type="region of interest" description="Disordered" evidence="11">
    <location>
        <begin position="45"/>
        <end position="88"/>
    </location>
</feature>
<evidence type="ECO:0000256" key="8">
    <source>
        <dbReference type="ARBA" id="ARBA00022842"/>
    </source>
</evidence>
<keyword evidence="9" id="KW-0234">DNA repair</keyword>
<comment type="caution">
    <text evidence="13">The sequence shown here is derived from an EMBL/GenBank/DDBJ whole genome shotgun (WGS) entry which is preliminary data.</text>
</comment>
<keyword evidence="8" id="KW-0460">Magnesium</keyword>
<evidence type="ECO:0000256" key="9">
    <source>
        <dbReference type="ARBA" id="ARBA00023204"/>
    </source>
</evidence>
<dbReference type="GO" id="GO:0046872">
    <property type="term" value="F:metal ion binding"/>
    <property type="evidence" value="ECO:0007669"/>
    <property type="project" value="UniProtKB-KW"/>
</dbReference>
<comment type="cofactor">
    <cofactor evidence="2">
        <name>Mg(2+)</name>
        <dbReference type="ChEBI" id="CHEBI:18420"/>
    </cofactor>
</comment>
<feature type="compositionally biased region" description="Acidic residues" evidence="11">
    <location>
        <begin position="65"/>
        <end position="79"/>
    </location>
</feature>